<comment type="function">
    <text evidence="1">Catalyzes the reversible decarboxylation of aromatic carboxylic acids like ferulic acid, p-coumaric acid or cinnamic acid, producing the corresponding vinyl derivatives 4-vinylphenol, 4-vinylguaiacol, and styrene, respectively, which play the role of aroma metabolites.</text>
</comment>
<comment type="catalytic activity">
    <reaction evidence="1">
        <text>(E)-ferulate + H(+) = 2-methoxy-4-vinylphenol + CO2</text>
        <dbReference type="Rhea" id="RHEA:33807"/>
        <dbReference type="ChEBI" id="CHEBI:15378"/>
        <dbReference type="ChEBI" id="CHEBI:16526"/>
        <dbReference type="ChEBI" id="CHEBI:29749"/>
        <dbReference type="ChEBI" id="CHEBI:42438"/>
        <dbReference type="EC" id="4.1.1.102"/>
    </reaction>
</comment>
<dbReference type="InterPro" id="IPR049383">
    <property type="entry name" value="UbiD-like_N"/>
</dbReference>
<dbReference type="GO" id="GO:0005737">
    <property type="term" value="C:cytoplasm"/>
    <property type="evidence" value="ECO:0007669"/>
    <property type="project" value="UniProtKB-SubCell"/>
</dbReference>
<comment type="subcellular location">
    <subcellularLocation>
        <location evidence="1">Cytoplasm</location>
    </subcellularLocation>
</comment>
<comment type="catalytic activity">
    <reaction evidence="1">
        <text>(E)-4-coumarate + H(+) = 4-vinylphenol + CO2</text>
        <dbReference type="Rhea" id="RHEA:33227"/>
        <dbReference type="ChEBI" id="CHEBI:1883"/>
        <dbReference type="ChEBI" id="CHEBI:12876"/>
        <dbReference type="ChEBI" id="CHEBI:15378"/>
        <dbReference type="ChEBI" id="CHEBI:16526"/>
        <dbReference type="EC" id="4.1.1.102"/>
    </reaction>
</comment>
<feature type="binding site" evidence="1">
    <location>
        <position position="240"/>
    </location>
    <ligand>
        <name>Mn(2+)</name>
        <dbReference type="ChEBI" id="CHEBI:29035"/>
    </ligand>
</feature>
<dbReference type="Pfam" id="PF01977">
    <property type="entry name" value="UbiD"/>
    <property type="match status" value="1"/>
</dbReference>
<dbReference type="GO" id="GO:0016831">
    <property type="term" value="F:carboxy-lyase activity"/>
    <property type="evidence" value="ECO:0007669"/>
    <property type="project" value="UniProtKB-UniRule"/>
</dbReference>
<dbReference type="Gene3D" id="3.40.1670.10">
    <property type="entry name" value="UbiD C-terminal domain-like"/>
    <property type="match status" value="1"/>
</dbReference>
<accession>A0A1L9WNM9</accession>
<protein>
    <recommendedName>
        <fullName evidence="1">Ferulic acid decarboxylase 1</fullName>
        <ecNumber evidence="1">4.1.1.102</ecNumber>
    </recommendedName>
    <alternativeName>
        <fullName evidence="1">Phenacrylate decarboxylase</fullName>
    </alternativeName>
</protein>
<feature type="binding site" evidence="1">
    <location>
        <position position="398"/>
    </location>
    <ligand>
        <name>prenylated FMN</name>
        <dbReference type="ChEBI" id="CHEBI:87746"/>
    </ligand>
</feature>
<name>A0A1L9WNM9_ASPA1</name>
<sequence length="623" mass="69331">MAETTPQESTQPACASFRRFIQDLQAENDLVAIDEEVDPDLELAAITRKVYETEDKAPLFNSLKGRHPNGLFRVLGAPVGASKQPGKRFIRIAKSLGLPSTATGQEIIHKFRAAKHLPQIPPTEVATGPAKEFKLLGDEIDLTALPIPTLHADDGGKFLQTFGMYIVQSPDGAWVNWSITRSMLHGKRTLVGPMIPRQDIGVIRQMWAELGKDCPFALCFGVPPAAIMVSGMPLPKGVNESEYIGALIGGPVEVTRAETNHILVPANAEIVFEGVISRTETAPEGPMAEYPGLIFPGEQKECPLHRIDAITYRRDPILPICVTGRAPEESETVWGLTQAAEVLTLCQQAGLPITMVWNPFESHCLWFVLQVDRAQLRARRTTMEAFSREVGHTVFASKPGYYIPIVYLVGDDIDPTNLRDVIWANATRCQPRDNEYFFDQYPNIGLIPYVSHGAKTGANHVKVVRCCMFASEFSEVPTYKEASYRGNYPREIQDKSLRQQNPTIYSNNVPTPTPDHPRRPLPAPEQDPQPIIVIPWSPLAMWYLGVPSELGYRRPDFNAACPHRNPHPAIIACHSNPREMLAEINAGYHRVDRSCAVFGFLGDDPNKKDMQLYLFPNSFAHVF</sequence>
<dbReference type="OMA" id="DPILPIC"/>
<comment type="similarity">
    <text evidence="1">Belongs to the UbiD family. UbiD-like/FDC subfamily.</text>
</comment>
<dbReference type="NCBIfam" id="TIGR00148">
    <property type="entry name" value="UbiD family decarboxylase"/>
    <property type="match status" value="1"/>
</dbReference>
<dbReference type="SUPFAM" id="SSF50475">
    <property type="entry name" value="FMN-binding split barrel"/>
    <property type="match status" value="1"/>
</dbReference>
<dbReference type="PANTHER" id="PTHR30108:SF17">
    <property type="entry name" value="FERULIC ACID DECARBOXYLASE 1"/>
    <property type="match status" value="1"/>
</dbReference>
<feature type="binding site" evidence="1">
    <location>
        <begin position="198"/>
        <end position="199"/>
    </location>
    <ligand>
        <name>prenylated FMN</name>
        <dbReference type="ChEBI" id="CHEBI:87746"/>
    </ligand>
</feature>
<evidence type="ECO:0000313" key="6">
    <source>
        <dbReference type="EMBL" id="OJJ97782.1"/>
    </source>
</evidence>
<feature type="active site" description="Proton donor" evidence="1">
    <location>
        <position position="289"/>
    </location>
</feature>
<dbReference type="HAMAP" id="MF_01983">
    <property type="entry name" value="UbiD_FDC"/>
    <property type="match status" value="1"/>
</dbReference>
<dbReference type="Pfam" id="PF20696">
    <property type="entry name" value="UbiD_C"/>
    <property type="match status" value="1"/>
</dbReference>
<keyword evidence="7" id="KW-1185">Reference proteome</keyword>
<dbReference type="EC" id="4.1.1.102" evidence="1"/>
<dbReference type="GO" id="GO:0046281">
    <property type="term" value="P:cinnamic acid catabolic process"/>
    <property type="evidence" value="ECO:0007669"/>
    <property type="project" value="UniProtKB-UniRule"/>
</dbReference>
<dbReference type="InterPro" id="IPR049381">
    <property type="entry name" value="UbiD-like_C"/>
</dbReference>
<comment type="catalytic activity">
    <reaction evidence="1">
        <text>(E)-cinnamate + H(+) = styrene + CO2</text>
        <dbReference type="Rhea" id="RHEA:46920"/>
        <dbReference type="ChEBI" id="CHEBI:15378"/>
        <dbReference type="ChEBI" id="CHEBI:15669"/>
        <dbReference type="ChEBI" id="CHEBI:16526"/>
        <dbReference type="ChEBI" id="CHEBI:27452"/>
        <dbReference type="EC" id="4.1.1.102"/>
    </reaction>
</comment>
<keyword evidence="1" id="KW-0210">Decarboxylase</keyword>
<dbReference type="InterPro" id="IPR002830">
    <property type="entry name" value="UbiD"/>
</dbReference>
<evidence type="ECO:0000259" key="4">
    <source>
        <dbReference type="Pfam" id="PF20695"/>
    </source>
</evidence>
<evidence type="ECO:0000259" key="3">
    <source>
        <dbReference type="Pfam" id="PF01977"/>
    </source>
</evidence>
<reference evidence="7" key="1">
    <citation type="journal article" date="2017" name="Genome Biol.">
        <title>Comparative genomics reveals high biological diversity and specific adaptations in the industrially and medically important fungal genus Aspergillus.</title>
        <authorList>
            <person name="de Vries R.P."/>
            <person name="Riley R."/>
            <person name="Wiebenga A."/>
            <person name="Aguilar-Osorio G."/>
            <person name="Amillis S."/>
            <person name="Uchima C.A."/>
            <person name="Anderluh G."/>
            <person name="Asadollahi M."/>
            <person name="Askin M."/>
            <person name="Barry K."/>
            <person name="Battaglia E."/>
            <person name="Bayram O."/>
            <person name="Benocci T."/>
            <person name="Braus-Stromeyer S.A."/>
            <person name="Caldana C."/>
            <person name="Canovas D."/>
            <person name="Cerqueira G.C."/>
            <person name="Chen F."/>
            <person name="Chen W."/>
            <person name="Choi C."/>
            <person name="Clum A."/>
            <person name="Dos Santos R.A."/>
            <person name="Damasio A.R."/>
            <person name="Diallinas G."/>
            <person name="Emri T."/>
            <person name="Fekete E."/>
            <person name="Flipphi M."/>
            <person name="Freyberg S."/>
            <person name="Gallo A."/>
            <person name="Gournas C."/>
            <person name="Habgood R."/>
            <person name="Hainaut M."/>
            <person name="Harispe M.L."/>
            <person name="Henrissat B."/>
            <person name="Hilden K.S."/>
            <person name="Hope R."/>
            <person name="Hossain A."/>
            <person name="Karabika E."/>
            <person name="Karaffa L."/>
            <person name="Karanyi Z."/>
            <person name="Krasevec N."/>
            <person name="Kuo A."/>
            <person name="Kusch H."/>
            <person name="LaButti K."/>
            <person name="Lagendijk E.L."/>
            <person name="Lapidus A."/>
            <person name="Levasseur A."/>
            <person name="Lindquist E."/>
            <person name="Lipzen A."/>
            <person name="Logrieco A.F."/>
            <person name="MacCabe A."/>
            <person name="Maekelae M.R."/>
            <person name="Malavazi I."/>
            <person name="Melin P."/>
            <person name="Meyer V."/>
            <person name="Mielnichuk N."/>
            <person name="Miskei M."/>
            <person name="Molnar A.P."/>
            <person name="Mule G."/>
            <person name="Ngan C.Y."/>
            <person name="Orejas M."/>
            <person name="Orosz E."/>
            <person name="Ouedraogo J.P."/>
            <person name="Overkamp K.M."/>
            <person name="Park H.-S."/>
            <person name="Perrone G."/>
            <person name="Piumi F."/>
            <person name="Punt P.J."/>
            <person name="Ram A.F."/>
            <person name="Ramon A."/>
            <person name="Rauscher S."/>
            <person name="Record E."/>
            <person name="Riano-Pachon D.M."/>
            <person name="Robert V."/>
            <person name="Roehrig J."/>
            <person name="Ruller R."/>
            <person name="Salamov A."/>
            <person name="Salih N.S."/>
            <person name="Samson R.A."/>
            <person name="Sandor E."/>
            <person name="Sanguinetti M."/>
            <person name="Schuetze T."/>
            <person name="Sepcic K."/>
            <person name="Shelest E."/>
            <person name="Sherlock G."/>
            <person name="Sophianopoulou V."/>
            <person name="Squina F.M."/>
            <person name="Sun H."/>
            <person name="Susca A."/>
            <person name="Todd R.B."/>
            <person name="Tsang A."/>
            <person name="Unkles S.E."/>
            <person name="van de Wiele N."/>
            <person name="van Rossen-Uffink D."/>
            <person name="Oliveira J.V."/>
            <person name="Vesth T.C."/>
            <person name="Visser J."/>
            <person name="Yu J.-H."/>
            <person name="Zhou M."/>
            <person name="Andersen M.R."/>
            <person name="Archer D.B."/>
            <person name="Baker S.E."/>
            <person name="Benoit I."/>
            <person name="Brakhage A.A."/>
            <person name="Braus G.H."/>
            <person name="Fischer R."/>
            <person name="Frisvad J.C."/>
            <person name="Goldman G.H."/>
            <person name="Houbraken J."/>
            <person name="Oakley B."/>
            <person name="Pocsi I."/>
            <person name="Scazzocchio C."/>
            <person name="Seiboth B."/>
            <person name="vanKuyk P.A."/>
            <person name="Wortman J."/>
            <person name="Dyer P.S."/>
            <person name="Grigoriev I.V."/>
        </authorList>
    </citation>
    <scope>NUCLEOTIDE SEQUENCE [LARGE SCALE GENOMIC DNA]</scope>
    <source>
        <strain evidence="7">ATCC 16872 / CBS 172.66 / WB 5094</strain>
    </source>
</reference>
<feature type="binding site" evidence="1">
    <location>
        <position position="176"/>
    </location>
    <ligand>
        <name>Mn(2+)</name>
        <dbReference type="ChEBI" id="CHEBI:29035"/>
    </ligand>
</feature>
<comment type="subunit">
    <text evidence="1">Homodimer. May form higher order oligomers.</text>
</comment>
<keyword evidence="1" id="KW-0479">Metal-binding</keyword>
<comment type="caution">
    <text evidence="1">Lacks conserved residue(s) required for the propagation of feature annotation.</text>
</comment>
<keyword evidence="1" id="KW-0464">Manganese</keyword>
<dbReference type="VEuPathDB" id="FungiDB:ASPACDRAFT_45885"/>
<dbReference type="Proteomes" id="UP000184546">
    <property type="component" value="Unassembled WGS sequence"/>
</dbReference>
<dbReference type="GO" id="GO:0033494">
    <property type="term" value="P:ferulate metabolic process"/>
    <property type="evidence" value="ECO:0007669"/>
    <property type="project" value="UniProtKB-UniRule"/>
</dbReference>
<dbReference type="AlphaFoldDB" id="A0A1L9WNM9"/>
<evidence type="ECO:0000313" key="7">
    <source>
        <dbReference type="Proteomes" id="UP000184546"/>
    </source>
</evidence>
<dbReference type="InterPro" id="IPR032903">
    <property type="entry name" value="FDC-like"/>
</dbReference>
<dbReference type="Pfam" id="PF20695">
    <property type="entry name" value="UbiD_N"/>
    <property type="match status" value="1"/>
</dbReference>
<dbReference type="PANTHER" id="PTHR30108">
    <property type="entry name" value="3-OCTAPRENYL-4-HYDROXYBENZOATE CARBOXY-LYASE-RELATED"/>
    <property type="match status" value="1"/>
</dbReference>
<dbReference type="GeneID" id="30975510"/>
<keyword evidence="1" id="KW-0963">Cytoplasm</keyword>
<evidence type="ECO:0000259" key="5">
    <source>
        <dbReference type="Pfam" id="PF20696"/>
    </source>
</evidence>
<dbReference type="EMBL" id="KV878982">
    <property type="protein sequence ID" value="OJJ97782.1"/>
    <property type="molecule type" value="Genomic_DNA"/>
</dbReference>
<evidence type="ECO:0000256" key="2">
    <source>
        <dbReference type="SAM" id="MobiDB-lite"/>
    </source>
</evidence>
<comment type="cofactor">
    <cofactor evidence="1">
        <name>prenylated FMN</name>
        <dbReference type="ChEBI" id="CHEBI:87746"/>
    </cofactor>
    <text evidence="1">Binds 1 prenylated FMN per subunit.</text>
</comment>
<feature type="binding site" evidence="1">
    <location>
        <begin position="176"/>
        <end position="181"/>
    </location>
    <ligand>
        <name>prenylated FMN</name>
        <dbReference type="ChEBI" id="CHEBI:87746"/>
    </ligand>
</feature>
<dbReference type="STRING" id="690307.A0A1L9WNM9"/>
<evidence type="ECO:0000256" key="1">
    <source>
        <dbReference type="HAMAP-Rule" id="MF_03196"/>
    </source>
</evidence>
<feature type="domain" description="3-octaprenyl-4-hydroxybenzoate carboxy-lyase-like C-terminal" evidence="5">
    <location>
        <begin position="332"/>
        <end position="460"/>
    </location>
</feature>
<dbReference type="OrthoDB" id="4878259at2759"/>
<feature type="binding site" evidence="1">
    <location>
        <position position="240"/>
    </location>
    <ligand>
        <name>prenylated FMN</name>
        <dbReference type="ChEBI" id="CHEBI:87746"/>
    </ligand>
</feature>
<organism evidence="6 7">
    <name type="scientific">Aspergillus aculeatus (strain ATCC 16872 / CBS 172.66 / WB 5094)</name>
    <dbReference type="NCBI Taxonomy" id="690307"/>
    <lineage>
        <taxon>Eukaryota</taxon>
        <taxon>Fungi</taxon>
        <taxon>Dikarya</taxon>
        <taxon>Ascomycota</taxon>
        <taxon>Pezizomycotina</taxon>
        <taxon>Eurotiomycetes</taxon>
        <taxon>Eurotiomycetidae</taxon>
        <taxon>Eurotiales</taxon>
        <taxon>Aspergillaceae</taxon>
        <taxon>Aspergillus</taxon>
        <taxon>Aspergillus subgen. Circumdati</taxon>
    </lineage>
</organism>
<dbReference type="SUPFAM" id="SSF143968">
    <property type="entry name" value="UbiD C-terminal domain-like"/>
    <property type="match status" value="1"/>
</dbReference>
<dbReference type="InterPro" id="IPR048304">
    <property type="entry name" value="UbiD_Rift_dom"/>
</dbReference>
<proteinExistence type="inferred from homology"/>
<gene>
    <name evidence="1" type="primary">FDC1</name>
    <name evidence="6" type="ORF">ASPACDRAFT_45885</name>
</gene>
<feature type="domain" description="3-octaprenyl-4-hydroxybenzoate carboxy-lyase-like Rift-related" evidence="3">
    <location>
        <begin position="126"/>
        <end position="325"/>
    </location>
</feature>
<feature type="region of interest" description="Disordered" evidence="2">
    <location>
        <begin position="495"/>
        <end position="526"/>
    </location>
</feature>
<dbReference type="RefSeq" id="XP_020054122.1">
    <property type="nucleotide sequence ID" value="XM_020201696.1"/>
</dbReference>
<comment type="cofactor">
    <cofactor evidence="1">
        <name>Mn(2+)</name>
        <dbReference type="ChEBI" id="CHEBI:29035"/>
    </cofactor>
</comment>
<feature type="domain" description="3-octaprenyl-4-hydroxybenzoate carboxy-lyase-like N-terminal" evidence="4">
    <location>
        <begin position="21"/>
        <end position="110"/>
    </location>
</feature>
<feature type="compositionally biased region" description="Polar residues" evidence="2">
    <location>
        <begin position="498"/>
        <end position="510"/>
    </location>
</feature>
<dbReference type="GO" id="GO:0046872">
    <property type="term" value="F:metal ion binding"/>
    <property type="evidence" value="ECO:0007669"/>
    <property type="project" value="UniProtKB-KW"/>
</dbReference>
<keyword evidence="1" id="KW-0456">Lyase</keyword>